<organism evidence="1 2">
    <name type="scientific">Duganella alba</name>
    <dbReference type="NCBI Taxonomy" id="2666081"/>
    <lineage>
        <taxon>Bacteria</taxon>
        <taxon>Pseudomonadati</taxon>
        <taxon>Pseudomonadota</taxon>
        <taxon>Betaproteobacteria</taxon>
        <taxon>Burkholderiales</taxon>
        <taxon>Oxalobacteraceae</taxon>
        <taxon>Telluria group</taxon>
        <taxon>Duganella</taxon>
    </lineage>
</organism>
<dbReference type="Gene3D" id="3.10.450.530">
    <property type="entry name" value="Ribonuclease toxin, BrnT, of type II toxin-antitoxin system"/>
    <property type="match status" value="1"/>
</dbReference>
<dbReference type="Proteomes" id="UP000481037">
    <property type="component" value="Unassembled WGS sequence"/>
</dbReference>
<dbReference type="Pfam" id="PF04365">
    <property type="entry name" value="BrnT_toxin"/>
    <property type="match status" value="1"/>
</dbReference>
<name>A0A6L5QCT1_9BURK</name>
<evidence type="ECO:0000313" key="1">
    <source>
        <dbReference type="EMBL" id="MRX07586.1"/>
    </source>
</evidence>
<dbReference type="RefSeq" id="WP_154363231.1">
    <property type="nucleotide sequence ID" value="NZ_WKJM01000004.1"/>
</dbReference>
<dbReference type="InterPro" id="IPR038573">
    <property type="entry name" value="BrnT_sf"/>
</dbReference>
<protein>
    <submittedName>
        <fullName evidence="1">BrnT family toxin</fullName>
    </submittedName>
</protein>
<proteinExistence type="predicted"/>
<accession>A0A6L5QCT1</accession>
<evidence type="ECO:0000313" key="2">
    <source>
        <dbReference type="Proteomes" id="UP000481037"/>
    </source>
</evidence>
<reference evidence="1 2" key="1">
    <citation type="submission" date="2019-11" db="EMBL/GenBank/DDBJ databases">
        <title>Novel species isolated from a subtropical stream in China.</title>
        <authorList>
            <person name="Lu H."/>
        </authorList>
    </citation>
    <scope>NUCLEOTIDE SEQUENCE [LARGE SCALE GENOMIC DNA]</scope>
    <source>
        <strain evidence="1 2">FT25W</strain>
    </source>
</reference>
<dbReference type="AlphaFoldDB" id="A0A6L5QCT1"/>
<comment type="caution">
    <text evidence="1">The sequence shown here is derived from an EMBL/GenBank/DDBJ whole genome shotgun (WGS) entry which is preliminary data.</text>
</comment>
<dbReference type="InterPro" id="IPR007460">
    <property type="entry name" value="BrnT_toxin"/>
</dbReference>
<dbReference type="EMBL" id="WKJM01000004">
    <property type="protein sequence ID" value="MRX07586.1"/>
    <property type="molecule type" value="Genomic_DNA"/>
</dbReference>
<sequence>MWITYDPVKRDQTLASRGLDFADASIIRGGRHFITSDTRKTYGEERFICYGMLHGRMVVICYTPRGTGCHVFSMRKANEREQKRFAALLRQ</sequence>
<gene>
    <name evidence="1" type="ORF">GJ697_07060</name>
</gene>
<keyword evidence="2" id="KW-1185">Reference proteome</keyword>